<accession>A0AAD4BWZ7</accession>
<gene>
    <name evidence="3" type="ORF">L210DRAFT_3536358</name>
</gene>
<keyword evidence="1" id="KW-0472">Membrane</keyword>
<feature type="transmembrane region" description="Helical" evidence="1">
    <location>
        <begin position="244"/>
        <end position="263"/>
    </location>
</feature>
<keyword evidence="1" id="KW-0812">Transmembrane</keyword>
<dbReference type="AlphaFoldDB" id="A0AAD4BWZ7"/>
<dbReference type="Pfam" id="PF20151">
    <property type="entry name" value="DUF6533"/>
    <property type="match status" value="1"/>
</dbReference>
<reference evidence="3" key="2">
    <citation type="journal article" date="2020" name="Nat. Commun.">
        <title>Large-scale genome sequencing of mycorrhizal fungi provides insights into the early evolution of symbiotic traits.</title>
        <authorList>
            <person name="Miyauchi S."/>
            <person name="Kiss E."/>
            <person name="Kuo A."/>
            <person name="Drula E."/>
            <person name="Kohler A."/>
            <person name="Sanchez-Garcia M."/>
            <person name="Morin E."/>
            <person name="Andreopoulos B."/>
            <person name="Barry K.W."/>
            <person name="Bonito G."/>
            <person name="Buee M."/>
            <person name="Carver A."/>
            <person name="Chen C."/>
            <person name="Cichocki N."/>
            <person name="Clum A."/>
            <person name="Culley D."/>
            <person name="Crous P.W."/>
            <person name="Fauchery L."/>
            <person name="Girlanda M."/>
            <person name="Hayes R.D."/>
            <person name="Keri Z."/>
            <person name="LaButti K."/>
            <person name="Lipzen A."/>
            <person name="Lombard V."/>
            <person name="Magnuson J."/>
            <person name="Maillard F."/>
            <person name="Murat C."/>
            <person name="Nolan M."/>
            <person name="Ohm R.A."/>
            <person name="Pangilinan J."/>
            <person name="Pereira M.F."/>
            <person name="Perotto S."/>
            <person name="Peter M."/>
            <person name="Pfister S."/>
            <person name="Riley R."/>
            <person name="Sitrit Y."/>
            <person name="Stielow J.B."/>
            <person name="Szollosi G."/>
            <person name="Zifcakova L."/>
            <person name="Stursova M."/>
            <person name="Spatafora J.W."/>
            <person name="Tedersoo L."/>
            <person name="Vaario L.M."/>
            <person name="Yamada A."/>
            <person name="Yan M."/>
            <person name="Wang P."/>
            <person name="Xu J."/>
            <person name="Bruns T."/>
            <person name="Baldrian P."/>
            <person name="Vilgalys R."/>
            <person name="Dunand C."/>
            <person name="Henrissat B."/>
            <person name="Grigoriev I.V."/>
            <person name="Hibbett D."/>
            <person name="Nagy L.G."/>
            <person name="Martin F.M."/>
        </authorList>
    </citation>
    <scope>NUCLEOTIDE SEQUENCE</scope>
    <source>
        <strain evidence="3">BED1</strain>
    </source>
</reference>
<keyword evidence="4" id="KW-1185">Reference proteome</keyword>
<evidence type="ECO:0000313" key="4">
    <source>
        <dbReference type="Proteomes" id="UP001194468"/>
    </source>
</evidence>
<feature type="transmembrane region" description="Helical" evidence="1">
    <location>
        <begin position="53"/>
        <end position="76"/>
    </location>
</feature>
<evidence type="ECO:0000256" key="1">
    <source>
        <dbReference type="SAM" id="Phobius"/>
    </source>
</evidence>
<feature type="transmembrane region" description="Helical" evidence="1">
    <location>
        <begin position="172"/>
        <end position="193"/>
    </location>
</feature>
<evidence type="ECO:0000259" key="2">
    <source>
        <dbReference type="Pfam" id="PF20151"/>
    </source>
</evidence>
<feature type="transmembrane region" description="Helical" evidence="1">
    <location>
        <begin position="214"/>
        <end position="238"/>
    </location>
</feature>
<feature type="transmembrane region" description="Helical" evidence="1">
    <location>
        <begin position="118"/>
        <end position="140"/>
    </location>
</feature>
<proteinExistence type="predicted"/>
<sequence length="324" mass="35945">MSSDMLQSAVVAIQQSDYLSVALVAAVGYDYVLTFSSEIEHIWSKPWTWVSTLYIPVRYLGLFNLMVSALLGTTLIPGPAKTCQIIGIINAWTFLLFYAAAEFVMILRIWAMYNQSRVIIGCLLALYFVVIIGTILDVIVNSIPKNLPAGVVQILDISFCTLASTVPTWTNVAVILQVTQGGILCLLGIVQVVKQSLQMYRATKAWQVNRYMALLVKQGMLSFLAILLFNLVNVLYLFGKAPIGGWQLLLLVALEYVPIYTLTPRFILSMREMYARNTQKPEGIDTAFGLSVAGTTMEFVAAGQDRCSEDIEEIAREVQTTKDV</sequence>
<dbReference type="InterPro" id="IPR045340">
    <property type="entry name" value="DUF6533"/>
</dbReference>
<keyword evidence="1" id="KW-1133">Transmembrane helix</keyword>
<dbReference type="Proteomes" id="UP001194468">
    <property type="component" value="Unassembled WGS sequence"/>
</dbReference>
<protein>
    <recommendedName>
        <fullName evidence="2">DUF6533 domain-containing protein</fullName>
    </recommendedName>
</protein>
<feature type="domain" description="DUF6533" evidence="2">
    <location>
        <begin position="18"/>
        <end position="63"/>
    </location>
</feature>
<reference evidence="3" key="1">
    <citation type="submission" date="2019-10" db="EMBL/GenBank/DDBJ databases">
        <authorList>
            <consortium name="DOE Joint Genome Institute"/>
            <person name="Kuo A."/>
            <person name="Miyauchi S."/>
            <person name="Kiss E."/>
            <person name="Drula E."/>
            <person name="Kohler A."/>
            <person name="Sanchez-Garcia M."/>
            <person name="Andreopoulos B."/>
            <person name="Barry K.W."/>
            <person name="Bonito G."/>
            <person name="Buee M."/>
            <person name="Carver A."/>
            <person name="Chen C."/>
            <person name="Cichocki N."/>
            <person name="Clum A."/>
            <person name="Culley D."/>
            <person name="Crous P.W."/>
            <person name="Fauchery L."/>
            <person name="Girlanda M."/>
            <person name="Hayes R."/>
            <person name="Keri Z."/>
            <person name="LaButti K."/>
            <person name="Lipzen A."/>
            <person name="Lombard V."/>
            <person name="Magnuson J."/>
            <person name="Maillard F."/>
            <person name="Morin E."/>
            <person name="Murat C."/>
            <person name="Nolan M."/>
            <person name="Ohm R."/>
            <person name="Pangilinan J."/>
            <person name="Pereira M."/>
            <person name="Perotto S."/>
            <person name="Peter M."/>
            <person name="Riley R."/>
            <person name="Sitrit Y."/>
            <person name="Stielow B."/>
            <person name="Szollosi G."/>
            <person name="Zifcakova L."/>
            <person name="Stursova M."/>
            <person name="Spatafora J.W."/>
            <person name="Tedersoo L."/>
            <person name="Vaario L.-M."/>
            <person name="Yamada A."/>
            <person name="Yan M."/>
            <person name="Wang P."/>
            <person name="Xu J."/>
            <person name="Bruns T."/>
            <person name="Baldrian P."/>
            <person name="Vilgalys R."/>
            <person name="Henrissat B."/>
            <person name="Grigoriev I.V."/>
            <person name="Hibbett D."/>
            <person name="Nagy L.G."/>
            <person name="Martin F.M."/>
        </authorList>
    </citation>
    <scope>NUCLEOTIDE SEQUENCE</scope>
    <source>
        <strain evidence="3">BED1</strain>
    </source>
</reference>
<dbReference type="EMBL" id="WHUW01000009">
    <property type="protein sequence ID" value="KAF8442337.1"/>
    <property type="molecule type" value="Genomic_DNA"/>
</dbReference>
<evidence type="ECO:0000313" key="3">
    <source>
        <dbReference type="EMBL" id="KAF8442337.1"/>
    </source>
</evidence>
<organism evidence="3 4">
    <name type="scientific">Boletus edulis BED1</name>
    <dbReference type="NCBI Taxonomy" id="1328754"/>
    <lineage>
        <taxon>Eukaryota</taxon>
        <taxon>Fungi</taxon>
        <taxon>Dikarya</taxon>
        <taxon>Basidiomycota</taxon>
        <taxon>Agaricomycotina</taxon>
        <taxon>Agaricomycetes</taxon>
        <taxon>Agaricomycetidae</taxon>
        <taxon>Boletales</taxon>
        <taxon>Boletineae</taxon>
        <taxon>Boletaceae</taxon>
        <taxon>Boletoideae</taxon>
        <taxon>Boletus</taxon>
    </lineage>
</organism>
<name>A0AAD4BWZ7_BOLED</name>
<comment type="caution">
    <text evidence="3">The sequence shown here is derived from an EMBL/GenBank/DDBJ whole genome shotgun (WGS) entry which is preliminary data.</text>
</comment>
<feature type="transmembrane region" description="Helical" evidence="1">
    <location>
        <begin position="88"/>
        <end position="112"/>
    </location>
</feature>